<name>A0ABR6XBL9_9BURK</name>
<organism evidence="1 2">
    <name type="scientific">Undibacterium aquatile</name>
    <dbReference type="NCBI Taxonomy" id="1537398"/>
    <lineage>
        <taxon>Bacteria</taxon>
        <taxon>Pseudomonadati</taxon>
        <taxon>Pseudomonadota</taxon>
        <taxon>Betaproteobacteria</taxon>
        <taxon>Burkholderiales</taxon>
        <taxon>Oxalobacteraceae</taxon>
        <taxon>Undibacterium</taxon>
    </lineage>
</organism>
<evidence type="ECO:0000313" key="2">
    <source>
        <dbReference type="Proteomes" id="UP000637632"/>
    </source>
</evidence>
<dbReference type="RefSeq" id="WP_190476849.1">
    <property type="nucleotide sequence ID" value="NZ_JACOFT010000001.1"/>
</dbReference>
<protein>
    <submittedName>
        <fullName evidence="1">H-NS histone family protein</fullName>
    </submittedName>
</protein>
<dbReference type="Proteomes" id="UP000637632">
    <property type="component" value="Unassembled WGS sequence"/>
</dbReference>
<accession>A0ABR6XBL9</accession>
<evidence type="ECO:0000313" key="1">
    <source>
        <dbReference type="EMBL" id="MBC3810098.1"/>
    </source>
</evidence>
<reference evidence="1 2" key="1">
    <citation type="submission" date="2020-08" db="EMBL/GenBank/DDBJ databases">
        <title>Novel species isolated from subtropical streams in China.</title>
        <authorList>
            <person name="Lu H."/>
        </authorList>
    </citation>
    <scope>NUCLEOTIDE SEQUENCE [LARGE SCALE GENOMIC DNA]</scope>
    <source>
        <strain evidence="1 2">CCTCC AB 2015119</strain>
    </source>
</reference>
<proteinExistence type="predicted"/>
<comment type="caution">
    <text evidence="1">The sequence shown here is derived from an EMBL/GenBank/DDBJ whole genome shotgun (WGS) entry which is preliminary data.</text>
</comment>
<sequence>MQIETNINPVTFVDSLDDDTFLQFQVAAERRTEEIRTRKKAAAIVDVNSKIKFYGMTLTDLFALKEAKQAMKAKGATMPAKIYDPATGVHWSGNGTTPKAFKDAMEFDKANLTVTPKRMDQYLIPDDKAKEIALKIKKDVRTISDVVIKYADLVAETSNQPVVQLAA</sequence>
<dbReference type="EMBL" id="JACOFT010000001">
    <property type="protein sequence ID" value="MBC3810098.1"/>
    <property type="molecule type" value="Genomic_DNA"/>
</dbReference>
<gene>
    <name evidence="1" type="ORF">H8K26_01475</name>
</gene>
<dbReference type="Gene3D" id="3.30.160.510">
    <property type="entry name" value="Histone-like nucleoid-structuring protein H-NS"/>
    <property type="match status" value="1"/>
</dbReference>
<keyword evidence="2" id="KW-1185">Reference proteome</keyword>